<evidence type="ECO:0008006" key="4">
    <source>
        <dbReference type="Google" id="ProtNLM"/>
    </source>
</evidence>
<keyword evidence="1" id="KW-0732">Signal</keyword>
<evidence type="ECO:0000256" key="1">
    <source>
        <dbReference type="SAM" id="SignalP"/>
    </source>
</evidence>
<evidence type="ECO:0000313" key="3">
    <source>
        <dbReference type="Proteomes" id="UP001208570"/>
    </source>
</evidence>
<dbReference type="AlphaFoldDB" id="A0AAD9JDZ5"/>
<reference evidence="2" key="1">
    <citation type="journal article" date="2023" name="Mol. Biol. Evol.">
        <title>Third-Generation Sequencing Reveals the Adaptive Role of the Epigenome in Three Deep-Sea Polychaetes.</title>
        <authorList>
            <person name="Perez M."/>
            <person name="Aroh O."/>
            <person name="Sun Y."/>
            <person name="Lan Y."/>
            <person name="Juniper S.K."/>
            <person name="Young C.R."/>
            <person name="Angers B."/>
            <person name="Qian P.Y."/>
        </authorList>
    </citation>
    <scope>NUCLEOTIDE SEQUENCE</scope>
    <source>
        <strain evidence="2">P08H-3</strain>
    </source>
</reference>
<dbReference type="Proteomes" id="UP001208570">
    <property type="component" value="Unassembled WGS sequence"/>
</dbReference>
<gene>
    <name evidence="2" type="ORF">LSH36_399g03004</name>
</gene>
<sequence>MFRIAVIFLFLVSIFDWTTPTGVQSRVMPLGHKPLVRDELYDILVWTYEQCIYVCIQNTACVSILYRYSGCRGYGHNETDGTETEMGDEAWQIVYERFSGQWKYALTSGIVVRQAENRDHYLYKFGETATVPFAVCLRDFVPAMINILLYTAFFHTDLGILHQLVVLTSFFEEPWVNKRSKAFGQPHNWNIH</sequence>
<proteinExistence type="predicted"/>
<name>A0AAD9JDZ5_9ANNE</name>
<accession>A0AAD9JDZ5</accession>
<keyword evidence="3" id="KW-1185">Reference proteome</keyword>
<feature type="chain" id="PRO_5042026929" description="Apple domain-containing protein" evidence="1">
    <location>
        <begin position="26"/>
        <end position="192"/>
    </location>
</feature>
<feature type="signal peptide" evidence="1">
    <location>
        <begin position="1"/>
        <end position="25"/>
    </location>
</feature>
<organism evidence="2 3">
    <name type="scientific">Paralvinella palmiformis</name>
    <dbReference type="NCBI Taxonomy" id="53620"/>
    <lineage>
        <taxon>Eukaryota</taxon>
        <taxon>Metazoa</taxon>
        <taxon>Spiralia</taxon>
        <taxon>Lophotrochozoa</taxon>
        <taxon>Annelida</taxon>
        <taxon>Polychaeta</taxon>
        <taxon>Sedentaria</taxon>
        <taxon>Canalipalpata</taxon>
        <taxon>Terebellida</taxon>
        <taxon>Terebelliformia</taxon>
        <taxon>Alvinellidae</taxon>
        <taxon>Paralvinella</taxon>
    </lineage>
</organism>
<comment type="caution">
    <text evidence="2">The sequence shown here is derived from an EMBL/GenBank/DDBJ whole genome shotgun (WGS) entry which is preliminary data.</text>
</comment>
<evidence type="ECO:0000313" key="2">
    <source>
        <dbReference type="EMBL" id="KAK2150585.1"/>
    </source>
</evidence>
<protein>
    <recommendedName>
        <fullName evidence="4">Apple domain-containing protein</fullName>
    </recommendedName>
</protein>
<dbReference type="EMBL" id="JAODUP010000399">
    <property type="protein sequence ID" value="KAK2150585.1"/>
    <property type="molecule type" value="Genomic_DNA"/>
</dbReference>